<dbReference type="Gene3D" id="2.60.40.1710">
    <property type="entry name" value="Subtilisin-like superfamily"/>
    <property type="match status" value="1"/>
</dbReference>
<dbReference type="InterPro" id="IPR046450">
    <property type="entry name" value="PA_dom_sf"/>
</dbReference>
<gene>
    <name evidence="16" type="ORF">SAMN04488058_102117</name>
</gene>
<keyword evidence="3" id="KW-0964">Secreted</keyword>
<dbReference type="InterPro" id="IPR015500">
    <property type="entry name" value="Peptidase_S8_subtilisin-rel"/>
</dbReference>
<dbReference type="PROSITE" id="PS00136">
    <property type="entry name" value="SUBTILASE_ASP"/>
    <property type="match status" value="1"/>
</dbReference>
<dbReference type="Gene3D" id="3.50.30.30">
    <property type="match status" value="1"/>
</dbReference>
<organism evidence="16 17">
    <name type="scientific">Deinococcus reticulitermitis</name>
    <dbReference type="NCBI Taxonomy" id="856736"/>
    <lineage>
        <taxon>Bacteria</taxon>
        <taxon>Thermotogati</taxon>
        <taxon>Deinococcota</taxon>
        <taxon>Deinococci</taxon>
        <taxon>Deinococcales</taxon>
        <taxon>Deinococcaceae</taxon>
        <taxon>Deinococcus</taxon>
    </lineage>
</organism>
<dbReference type="GO" id="GO:0016020">
    <property type="term" value="C:membrane"/>
    <property type="evidence" value="ECO:0007669"/>
    <property type="project" value="InterPro"/>
</dbReference>
<dbReference type="InterPro" id="IPR010259">
    <property type="entry name" value="S8pro/Inhibitor_I9"/>
</dbReference>
<evidence type="ECO:0000256" key="8">
    <source>
        <dbReference type="PIRSR" id="PIRSR615500-1"/>
    </source>
</evidence>
<protein>
    <submittedName>
        <fullName evidence="16">Peptidase inhibitor I9</fullName>
    </submittedName>
</protein>
<feature type="signal peptide" evidence="11">
    <location>
        <begin position="1"/>
        <end position="21"/>
    </location>
</feature>
<feature type="domain" description="PA" evidence="13">
    <location>
        <begin position="374"/>
        <end position="473"/>
    </location>
</feature>
<dbReference type="OrthoDB" id="9798386at2"/>
<dbReference type="Proteomes" id="UP000199223">
    <property type="component" value="Unassembled WGS sequence"/>
</dbReference>
<dbReference type="SUPFAM" id="SSF52743">
    <property type="entry name" value="Subtilisin-like"/>
    <property type="match status" value="1"/>
</dbReference>
<dbReference type="PRINTS" id="PR00723">
    <property type="entry name" value="SUBTILISIN"/>
</dbReference>
<evidence type="ECO:0000256" key="3">
    <source>
        <dbReference type="ARBA" id="ARBA00022525"/>
    </source>
</evidence>
<keyword evidence="2" id="KW-0134">Cell wall</keyword>
<feature type="chain" id="PRO_5011685562" evidence="11">
    <location>
        <begin position="22"/>
        <end position="914"/>
    </location>
</feature>
<feature type="domain" description="Peptidase S8/S53" evidence="12">
    <location>
        <begin position="163"/>
        <end position="589"/>
    </location>
</feature>
<dbReference type="Gene3D" id="2.60.40.4070">
    <property type="match status" value="1"/>
</dbReference>
<evidence type="ECO:0000313" key="16">
    <source>
        <dbReference type="EMBL" id="SEI87842.1"/>
    </source>
</evidence>
<keyword evidence="6 9" id="KW-0378">Hydrolase</keyword>
<comment type="similarity">
    <text evidence="1 9">Belongs to the peptidase S8 family.</text>
</comment>
<dbReference type="Pfam" id="PF06280">
    <property type="entry name" value="fn3_5"/>
    <property type="match status" value="1"/>
</dbReference>
<feature type="domain" description="C5a peptidase/Subtilisin-like protease SBT2-like Fn3-like" evidence="15">
    <location>
        <begin position="642"/>
        <end position="738"/>
    </location>
</feature>
<dbReference type="RefSeq" id="WP_092263339.1">
    <property type="nucleotide sequence ID" value="NZ_FNZA01000002.1"/>
</dbReference>
<dbReference type="InterPro" id="IPR036852">
    <property type="entry name" value="Peptidase_S8/S53_dom_sf"/>
</dbReference>
<proteinExistence type="inferred from homology"/>
<dbReference type="SUPFAM" id="SSF52025">
    <property type="entry name" value="PA domain"/>
    <property type="match status" value="1"/>
</dbReference>
<keyword evidence="5 11" id="KW-0732">Signal</keyword>
<name>A0A1H6UJ62_9DEIO</name>
<dbReference type="PANTHER" id="PTHR43806:SF66">
    <property type="entry name" value="SERIN ENDOPEPTIDASE"/>
    <property type="match status" value="1"/>
</dbReference>
<evidence type="ECO:0000256" key="9">
    <source>
        <dbReference type="PROSITE-ProRule" id="PRU01240"/>
    </source>
</evidence>
<dbReference type="InterPro" id="IPR003137">
    <property type="entry name" value="PA_domain"/>
</dbReference>
<keyword evidence="17" id="KW-1185">Reference proteome</keyword>
<dbReference type="GO" id="GO:0005615">
    <property type="term" value="C:extracellular space"/>
    <property type="evidence" value="ECO:0007669"/>
    <property type="project" value="TreeGrafter"/>
</dbReference>
<dbReference type="Gene3D" id="3.40.50.200">
    <property type="entry name" value="Peptidase S8/S53 domain"/>
    <property type="match status" value="1"/>
</dbReference>
<evidence type="ECO:0000259" key="13">
    <source>
        <dbReference type="Pfam" id="PF02225"/>
    </source>
</evidence>
<dbReference type="InterPro" id="IPR022398">
    <property type="entry name" value="Peptidase_S8_His-AS"/>
</dbReference>
<dbReference type="InterPro" id="IPR000209">
    <property type="entry name" value="Peptidase_S8/S53_dom"/>
</dbReference>
<dbReference type="InterPro" id="IPR050131">
    <property type="entry name" value="Peptidase_S8_subtilisin-like"/>
</dbReference>
<dbReference type="GO" id="GO:0006508">
    <property type="term" value="P:proteolysis"/>
    <property type="evidence" value="ECO:0007669"/>
    <property type="project" value="UniProtKB-KW"/>
</dbReference>
<evidence type="ECO:0000259" key="15">
    <source>
        <dbReference type="Pfam" id="PF06280"/>
    </source>
</evidence>
<dbReference type="InterPro" id="IPR034187">
    <property type="entry name" value="Peptidases_S8_5"/>
</dbReference>
<evidence type="ECO:0000256" key="11">
    <source>
        <dbReference type="SAM" id="SignalP"/>
    </source>
</evidence>
<sequence length="914" mass="95395">MNTKSTQFTALALLTGAITLASCGQTSAPKAVPNAQTKPGLSMPTTDQGTGRWFIELEGEVGPGGLSAQSIGAQQAQFRALAASRNLQFQEVASFDTVFNGFSVKADESTVRRLAKLPGVSNVFPVVQVERPKTQAATLTPEMASAPGMTGAAYLREELGLTGKDVKVAVMDTGIDNEHPAFAGRIIKQHDFVGDAFGGENEDGSTNFDPVPDENADDCGGHGTHVAGIVGGSDPVTGFQGVAPGVKFGAYKVFGCEGSTMADIMVAAMERAAEDGMQVLNMSIGASFQWPDYPTAKAANNLTKRGMIVTVSAGNSGTQGQYATGAPSLGEDVIAVASIDNVSLDLNNFTLSTDGSRVPFDAVAGADPLTVGETYQVVRTPTGTPTTTNDGCSVNGASPFAPGSLSGQAVLIRRGSCTFREKVLNAQAAGAAAVILYNNQPGFFSPTVASSSANDNIEIEIPVAMVPKEFGEKMVNQLIAGQILTIFVNPDVQSYANPTGGTASGFSSYGVSPDLNLKPDVAAPGGSIRSTYPLSIDPTGYAVLSGTSMAAPHLAGIAALMLEAKPDLQAKDARTLFQNTAVPTKLFLNNAVTSFTDAVQKQGAGLVSAGNAYAALQTGARITPSKLSLGESDSFPTRTKILVLRNNGPLKQTFTVRHLPAVALGGTIQTPALSTAAATMTVNGTATTTSAGPTITLAPFSTAELTVTVTAPTAPALGQYGGYLSLTSDTSTNLTVPYAGFIGDLQKVPVLTNARFGSYVADFPILVDPVADYEEGGYLWEESEVPTAEQQIIYTFREVTVGEGEDAQQVIDQPSLLIHFGFQARRVTFELLNANGDAVDTLDTWNYQGRNGDESVGPGLDAYDTFAWDGKRSDGSNAANGQYRLRVRVLKALGDESNPAHYETYTSQTFTVQR</sequence>
<evidence type="ECO:0000256" key="6">
    <source>
        <dbReference type="ARBA" id="ARBA00022801"/>
    </source>
</evidence>
<feature type="region of interest" description="Disordered" evidence="10">
    <location>
        <begin position="28"/>
        <end position="47"/>
    </location>
</feature>
<dbReference type="STRING" id="856736.SAMN04488058_102117"/>
<evidence type="ECO:0000256" key="2">
    <source>
        <dbReference type="ARBA" id="ARBA00022512"/>
    </source>
</evidence>
<feature type="active site" description="Charge relay system" evidence="8 9">
    <location>
        <position position="222"/>
    </location>
</feature>
<feature type="active site" description="Charge relay system" evidence="8 9">
    <location>
        <position position="172"/>
    </location>
</feature>
<dbReference type="CDD" id="cd07489">
    <property type="entry name" value="Peptidases_S8_5"/>
    <property type="match status" value="1"/>
</dbReference>
<reference evidence="17" key="1">
    <citation type="submission" date="2016-10" db="EMBL/GenBank/DDBJ databases">
        <authorList>
            <person name="Varghese N."/>
            <person name="Submissions S."/>
        </authorList>
    </citation>
    <scope>NUCLEOTIDE SEQUENCE [LARGE SCALE GENOMIC DNA]</scope>
    <source>
        <strain evidence="17">CGMCC 1.10218</strain>
    </source>
</reference>
<dbReference type="PROSITE" id="PS51257">
    <property type="entry name" value="PROKAR_LIPOPROTEIN"/>
    <property type="match status" value="1"/>
</dbReference>
<dbReference type="Pfam" id="PF02225">
    <property type="entry name" value="PA"/>
    <property type="match status" value="1"/>
</dbReference>
<keyword evidence="7 9" id="KW-0720">Serine protease</keyword>
<evidence type="ECO:0000256" key="5">
    <source>
        <dbReference type="ARBA" id="ARBA00022729"/>
    </source>
</evidence>
<feature type="active site" description="Charge relay system" evidence="8 9">
    <location>
        <position position="548"/>
    </location>
</feature>
<evidence type="ECO:0000313" key="17">
    <source>
        <dbReference type="Proteomes" id="UP000199223"/>
    </source>
</evidence>
<keyword evidence="4 9" id="KW-0645">Protease</keyword>
<dbReference type="PROSITE" id="PS00137">
    <property type="entry name" value="SUBTILASE_HIS"/>
    <property type="match status" value="1"/>
</dbReference>
<dbReference type="EMBL" id="FNZA01000002">
    <property type="protein sequence ID" value="SEI87842.1"/>
    <property type="molecule type" value="Genomic_DNA"/>
</dbReference>
<dbReference type="PROSITE" id="PS51892">
    <property type="entry name" value="SUBTILASE"/>
    <property type="match status" value="1"/>
</dbReference>
<evidence type="ECO:0000256" key="1">
    <source>
        <dbReference type="ARBA" id="ARBA00011073"/>
    </source>
</evidence>
<dbReference type="GO" id="GO:0004252">
    <property type="term" value="F:serine-type endopeptidase activity"/>
    <property type="evidence" value="ECO:0007669"/>
    <property type="project" value="UniProtKB-UniRule"/>
</dbReference>
<dbReference type="AlphaFoldDB" id="A0A1H6UJ62"/>
<evidence type="ECO:0000256" key="4">
    <source>
        <dbReference type="ARBA" id="ARBA00022670"/>
    </source>
</evidence>
<evidence type="ECO:0000256" key="10">
    <source>
        <dbReference type="SAM" id="MobiDB-lite"/>
    </source>
</evidence>
<dbReference type="InterPro" id="IPR010435">
    <property type="entry name" value="C5a/SBT2-like_Fn3"/>
</dbReference>
<dbReference type="InterPro" id="IPR023827">
    <property type="entry name" value="Peptidase_S8_Asp-AS"/>
</dbReference>
<dbReference type="Pfam" id="PF05922">
    <property type="entry name" value="Inhibitor_I9"/>
    <property type="match status" value="1"/>
</dbReference>
<accession>A0A1H6UJ62</accession>
<evidence type="ECO:0000259" key="14">
    <source>
        <dbReference type="Pfam" id="PF05922"/>
    </source>
</evidence>
<evidence type="ECO:0000256" key="7">
    <source>
        <dbReference type="ARBA" id="ARBA00022825"/>
    </source>
</evidence>
<dbReference type="PANTHER" id="PTHR43806">
    <property type="entry name" value="PEPTIDASE S8"/>
    <property type="match status" value="1"/>
</dbReference>
<dbReference type="Pfam" id="PF00082">
    <property type="entry name" value="Peptidase_S8"/>
    <property type="match status" value="1"/>
</dbReference>
<evidence type="ECO:0000259" key="12">
    <source>
        <dbReference type="Pfam" id="PF00082"/>
    </source>
</evidence>
<feature type="domain" description="Inhibitor I9" evidence="14">
    <location>
        <begin position="88"/>
        <end position="125"/>
    </location>
</feature>